<dbReference type="InterPro" id="IPR000014">
    <property type="entry name" value="PAS"/>
</dbReference>
<keyword evidence="8" id="KW-0175">Coiled coil</keyword>
<comment type="caution">
    <text evidence="13">The sequence shown here is derived from an EMBL/GenBank/DDBJ whole genome shotgun (WGS) entry which is preliminary data.</text>
</comment>
<keyword evidence="14" id="KW-1185">Reference proteome</keyword>
<proteinExistence type="predicted"/>
<dbReference type="Gene3D" id="3.30.450.40">
    <property type="match status" value="1"/>
</dbReference>
<dbReference type="SMART" id="SM00091">
    <property type="entry name" value="PAS"/>
    <property type="match status" value="1"/>
</dbReference>
<evidence type="ECO:0000256" key="7">
    <source>
        <dbReference type="PROSITE-ProRule" id="PRU00169"/>
    </source>
</evidence>
<dbReference type="SMART" id="SM00065">
    <property type="entry name" value="GAF"/>
    <property type="match status" value="1"/>
</dbReference>
<dbReference type="NCBIfam" id="TIGR00229">
    <property type="entry name" value="sensory_box"/>
    <property type="match status" value="1"/>
</dbReference>
<dbReference type="Pfam" id="PF02518">
    <property type="entry name" value="HATPase_c"/>
    <property type="match status" value="1"/>
</dbReference>
<keyword evidence="3 7" id="KW-0597">Phosphoprotein</keyword>
<dbReference type="Pfam" id="PF13185">
    <property type="entry name" value="GAF_2"/>
    <property type="match status" value="1"/>
</dbReference>
<dbReference type="InterPro" id="IPR003018">
    <property type="entry name" value="GAF"/>
</dbReference>
<dbReference type="PRINTS" id="PR00344">
    <property type="entry name" value="BCTRLSENSOR"/>
</dbReference>
<dbReference type="InterPro" id="IPR001610">
    <property type="entry name" value="PAC"/>
</dbReference>
<dbReference type="SUPFAM" id="SSF55785">
    <property type="entry name" value="PYP-like sensor domain (PAS domain)"/>
    <property type="match status" value="1"/>
</dbReference>
<evidence type="ECO:0000256" key="2">
    <source>
        <dbReference type="ARBA" id="ARBA00012438"/>
    </source>
</evidence>
<reference evidence="13" key="2">
    <citation type="submission" date="2020-09" db="EMBL/GenBank/DDBJ databases">
        <authorList>
            <person name="Sun Q."/>
            <person name="Kim S."/>
        </authorList>
    </citation>
    <scope>NUCLEOTIDE SEQUENCE</scope>
    <source>
        <strain evidence="13">KCTC 23077</strain>
    </source>
</reference>
<evidence type="ECO:0000259" key="12">
    <source>
        <dbReference type="PROSITE" id="PS50113"/>
    </source>
</evidence>
<dbReference type="CDD" id="cd17580">
    <property type="entry name" value="REC_2_DhkD-like"/>
    <property type="match status" value="1"/>
</dbReference>
<dbReference type="PROSITE" id="PS50113">
    <property type="entry name" value="PAC"/>
    <property type="match status" value="1"/>
</dbReference>
<dbReference type="AlphaFoldDB" id="A0A918SWG0"/>
<protein>
    <recommendedName>
        <fullName evidence="2">histidine kinase</fullName>
        <ecNumber evidence="2">2.7.13.3</ecNumber>
    </recommendedName>
</protein>
<dbReference type="CDD" id="cd16922">
    <property type="entry name" value="HATPase_EvgS-ArcB-TorS-like"/>
    <property type="match status" value="1"/>
</dbReference>
<dbReference type="EC" id="2.7.13.3" evidence="2"/>
<sequence length="714" mass="77305">MNLSNDLVTPLGQLEAVCENATVALFVMDERQHCVYMNRAAEAMTGYTLAEVQGGPLHNYVHHTHADGTPFPIDECPIDRAAPQNNHEQGEELFVHKDGHFYPVAFTASPIRNGKRVIGTVIEVRDISEDKRRETADRATRELAEVMLREVRLEAIVQAVTDTATRITGAQFGAFFYNVTDAAGDRLTLYALSGVGHEHFSQFPMPRATPLFGPTFEGAGTVLIGDVLRDSRYGRWGPHGGMPAGHLPVRSYLAVAVKSDNGEVLGGLFFGHGEPDVFSARDAGFAEACAAQAAIGVSRAHLFKALEDARERAEAEAREKQELYAEATRANEMKDLFLATVSHELRTPLTSILGWSDMLVSGRLPPSMVDNAVLTISRSARAQAQIVEDLLDISRIVSGKLQLHPRCISIERVIEAAMEAIQPAAFAKGIALELVVAEDVGEITADPDRMQQVVWNLLANAVKFTDRGRVSIGVARQGDWVEISVRDTGRGIESQFLPYLFERFTQRDSTSTREHGGLGLGLAIVRQVVETHGGTVSAVSNGLGQGACFTVRLPVGRSMPLEGGERGPADRDARGSAEMTDALPRLDGCDVLLVEDDPDSRRMLQIVLEMQGARVHACESAAAALKVASTEPVNLVVSDIGMPGTDGYAFIRMLRIQESHAGRPPAPAVALTAYAQNSDRERALDAGFQRHVAKPVHPAELLAVVSELRTAALV</sequence>
<dbReference type="SUPFAM" id="SSF47384">
    <property type="entry name" value="Homodimeric domain of signal transducing histidine kinase"/>
    <property type="match status" value="1"/>
</dbReference>
<dbReference type="InterPro" id="IPR003594">
    <property type="entry name" value="HATPase_dom"/>
</dbReference>
<feature type="domain" description="PAS" evidence="11">
    <location>
        <begin position="10"/>
        <end position="62"/>
    </location>
</feature>
<dbReference type="Pfam" id="PF00512">
    <property type="entry name" value="HisKA"/>
    <property type="match status" value="1"/>
</dbReference>
<dbReference type="Proteomes" id="UP000646426">
    <property type="component" value="Unassembled WGS sequence"/>
</dbReference>
<keyword evidence="4" id="KW-0808">Transferase</keyword>
<dbReference type="InterPro" id="IPR005467">
    <property type="entry name" value="His_kinase_dom"/>
</dbReference>
<dbReference type="InterPro" id="IPR036890">
    <property type="entry name" value="HATPase_C_sf"/>
</dbReference>
<feature type="domain" description="PAC" evidence="12">
    <location>
        <begin position="88"/>
        <end position="139"/>
    </location>
</feature>
<feature type="domain" description="Histidine kinase" evidence="9">
    <location>
        <begin position="340"/>
        <end position="557"/>
    </location>
</feature>
<dbReference type="Gene3D" id="3.30.565.10">
    <property type="entry name" value="Histidine kinase-like ATPase, C-terminal domain"/>
    <property type="match status" value="1"/>
</dbReference>
<dbReference type="InterPro" id="IPR029016">
    <property type="entry name" value="GAF-like_dom_sf"/>
</dbReference>
<accession>A0A918SWG0</accession>
<dbReference type="PANTHER" id="PTHR43547">
    <property type="entry name" value="TWO-COMPONENT HISTIDINE KINASE"/>
    <property type="match status" value="1"/>
</dbReference>
<dbReference type="InterPro" id="IPR000700">
    <property type="entry name" value="PAS-assoc_C"/>
</dbReference>
<dbReference type="SMART" id="SM00388">
    <property type="entry name" value="HisKA"/>
    <property type="match status" value="1"/>
</dbReference>
<dbReference type="InterPro" id="IPR011006">
    <property type="entry name" value="CheY-like_superfamily"/>
</dbReference>
<evidence type="ECO:0000256" key="4">
    <source>
        <dbReference type="ARBA" id="ARBA00022679"/>
    </source>
</evidence>
<feature type="modified residue" description="4-aspartylphosphate" evidence="7">
    <location>
        <position position="639"/>
    </location>
</feature>
<name>A0A918SWG0_9GAMM</name>
<evidence type="ECO:0000313" key="13">
    <source>
        <dbReference type="EMBL" id="GHA73772.1"/>
    </source>
</evidence>
<dbReference type="SMART" id="SM00086">
    <property type="entry name" value="PAC"/>
    <property type="match status" value="1"/>
</dbReference>
<dbReference type="EMBL" id="BMYD01000001">
    <property type="protein sequence ID" value="GHA73772.1"/>
    <property type="molecule type" value="Genomic_DNA"/>
</dbReference>
<dbReference type="SUPFAM" id="SSF55781">
    <property type="entry name" value="GAF domain-like"/>
    <property type="match status" value="1"/>
</dbReference>
<dbReference type="InterPro" id="IPR004358">
    <property type="entry name" value="Sig_transdc_His_kin-like_C"/>
</dbReference>
<dbReference type="InterPro" id="IPR036097">
    <property type="entry name" value="HisK_dim/P_sf"/>
</dbReference>
<dbReference type="GO" id="GO:0006355">
    <property type="term" value="P:regulation of DNA-templated transcription"/>
    <property type="evidence" value="ECO:0007669"/>
    <property type="project" value="InterPro"/>
</dbReference>
<dbReference type="SMART" id="SM00448">
    <property type="entry name" value="REC"/>
    <property type="match status" value="1"/>
</dbReference>
<feature type="coiled-coil region" evidence="8">
    <location>
        <begin position="303"/>
        <end position="333"/>
    </location>
</feature>
<dbReference type="PROSITE" id="PS50112">
    <property type="entry name" value="PAS"/>
    <property type="match status" value="1"/>
</dbReference>
<evidence type="ECO:0000313" key="14">
    <source>
        <dbReference type="Proteomes" id="UP000646426"/>
    </source>
</evidence>
<dbReference type="PROSITE" id="PS50110">
    <property type="entry name" value="RESPONSE_REGULATORY"/>
    <property type="match status" value="1"/>
</dbReference>
<dbReference type="InterPro" id="IPR013767">
    <property type="entry name" value="PAS_fold"/>
</dbReference>
<dbReference type="FunFam" id="3.30.565.10:FF:000010">
    <property type="entry name" value="Sensor histidine kinase RcsC"/>
    <property type="match status" value="1"/>
</dbReference>
<dbReference type="PANTHER" id="PTHR43547:SF2">
    <property type="entry name" value="HYBRID SIGNAL TRANSDUCTION HISTIDINE KINASE C"/>
    <property type="match status" value="1"/>
</dbReference>
<dbReference type="InterPro" id="IPR003661">
    <property type="entry name" value="HisK_dim/P_dom"/>
</dbReference>
<evidence type="ECO:0000256" key="6">
    <source>
        <dbReference type="ARBA" id="ARBA00023012"/>
    </source>
</evidence>
<feature type="domain" description="Response regulatory" evidence="10">
    <location>
        <begin position="590"/>
        <end position="709"/>
    </location>
</feature>
<dbReference type="SUPFAM" id="SSF52172">
    <property type="entry name" value="CheY-like"/>
    <property type="match status" value="1"/>
</dbReference>
<evidence type="ECO:0000256" key="8">
    <source>
        <dbReference type="SAM" id="Coils"/>
    </source>
</evidence>
<dbReference type="PROSITE" id="PS50109">
    <property type="entry name" value="HIS_KIN"/>
    <property type="match status" value="1"/>
</dbReference>
<dbReference type="Gene3D" id="1.10.287.130">
    <property type="match status" value="1"/>
</dbReference>
<dbReference type="Pfam" id="PF00072">
    <property type="entry name" value="Response_reg"/>
    <property type="match status" value="1"/>
</dbReference>
<dbReference type="InterPro" id="IPR035965">
    <property type="entry name" value="PAS-like_dom_sf"/>
</dbReference>
<comment type="catalytic activity">
    <reaction evidence="1">
        <text>ATP + protein L-histidine = ADP + protein N-phospho-L-histidine.</text>
        <dbReference type="EC" id="2.7.13.3"/>
    </reaction>
</comment>
<keyword evidence="6" id="KW-0902">Two-component regulatory system</keyword>
<organism evidence="13 14">
    <name type="scientific">Cognatilysobacter bugurensis</name>
    <dbReference type="NCBI Taxonomy" id="543356"/>
    <lineage>
        <taxon>Bacteria</taxon>
        <taxon>Pseudomonadati</taxon>
        <taxon>Pseudomonadota</taxon>
        <taxon>Gammaproteobacteria</taxon>
        <taxon>Lysobacterales</taxon>
        <taxon>Lysobacteraceae</taxon>
        <taxon>Cognatilysobacter</taxon>
    </lineage>
</organism>
<dbReference type="GO" id="GO:0000155">
    <property type="term" value="F:phosphorelay sensor kinase activity"/>
    <property type="evidence" value="ECO:0007669"/>
    <property type="project" value="InterPro"/>
</dbReference>
<evidence type="ECO:0000259" key="11">
    <source>
        <dbReference type="PROSITE" id="PS50112"/>
    </source>
</evidence>
<gene>
    <name evidence="13" type="ORF">GCM10007067_08270</name>
</gene>
<dbReference type="Pfam" id="PF00989">
    <property type="entry name" value="PAS"/>
    <property type="match status" value="1"/>
</dbReference>
<evidence type="ECO:0000259" key="9">
    <source>
        <dbReference type="PROSITE" id="PS50109"/>
    </source>
</evidence>
<evidence type="ECO:0000256" key="5">
    <source>
        <dbReference type="ARBA" id="ARBA00022777"/>
    </source>
</evidence>
<dbReference type="InterPro" id="IPR001789">
    <property type="entry name" value="Sig_transdc_resp-reg_receiver"/>
</dbReference>
<reference evidence="13" key="1">
    <citation type="journal article" date="2014" name="Int. J. Syst. Evol. Microbiol.">
        <title>Complete genome sequence of Corynebacterium casei LMG S-19264T (=DSM 44701T), isolated from a smear-ripened cheese.</title>
        <authorList>
            <consortium name="US DOE Joint Genome Institute (JGI-PGF)"/>
            <person name="Walter F."/>
            <person name="Albersmeier A."/>
            <person name="Kalinowski J."/>
            <person name="Ruckert C."/>
        </authorList>
    </citation>
    <scope>NUCLEOTIDE SEQUENCE</scope>
    <source>
        <strain evidence="13">KCTC 23077</strain>
    </source>
</reference>
<dbReference type="SMART" id="SM00387">
    <property type="entry name" value="HATPase_c"/>
    <property type="match status" value="1"/>
</dbReference>
<evidence type="ECO:0000256" key="3">
    <source>
        <dbReference type="ARBA" id="ARBA00022553"/>
    </source>
</evidence>
<dbReference type="Gene3D" id="3.30.450.20">
    <property type="entry name" value="PAS domain"/>
    <property type="match status" value="1"/>
</dbReference>
<dbReference type="Gene3D" id="3.40.50.2300">
    <property type="match status" value="1"/>
</dbReference>
<keyword evidence="5" id="KW-0418">Kinase</keyword>
<dbReference type="CDD" id="cd00082">
    <property type="entry name" value="HisKA"/>
    <property type="match status" value="1"/>
</dbReference>
<evidence type="ECO:0000256" key="1">
    <source>
        <dbReference type="ARBA" id="ARBA00000085"/>
    </source>
</evidence>
<dbReference type="RefSeq" id="WP_189453585.1">
    <property type="nucleotide sequence ID" value="NZ_BMYD01000001.1"/>
</dbReference>
<evidence type="ECO:0000259" key="10">
    <source>
        <dbReference type="PROSITE" id="PS50110"/>
    </source>
</evidence>
<dbReference type="CDD" id="cd00130">
    <property type="entry name" value="PAS"/>
    <property type="match status" value="1"/>
</dbReference>
<dbReference type="SUPFAM" id="SSF55874">
    <property type="entry name" value="ATPase domain of HSP90 chaperone/DNA topoisomerase II/histidine kinase"/>
    <property type="match status" value="1"/>
</dbReference>